<evidence type="ECO:0000313" key="3">
    <source>
        <dbReference type="Proteomes" id="UP000008466"/>
    </source>
</evidence>
<dbReference type="InterPro" id="IPR052018">
    <property type="entry name" value="PHP_domain"/>
</dbReference>
<dbReference type="Proteomes" id="UP000008466">
    <property type="component" value="Chromosome"/>
</dbReference>
<dbReference type="Gene3D" id="3.20.20.140">
    <property type="entry name" value="Metal-dependent hydrolases"/>
    <property type="match status" value="1"/>
</dbReference>
<name>F0RRU9_SPHGB</name>
<dbReference type="RefSeq" id="WP_013608398.1">
    <property type="nucleotide sequence ID" value="NC_015152.1"/>
</dbReference>
<gene>
    <name evidence="2" type="ordered locus">SpiBuddy_2745</name>
</gene>
<dbReference type="InterPro" id="IPR016195">
    <property type="entry name" value="Pol/histidinol_Pase-like"/>
</dbReference>
<evidence type="ECO:0000259" key="1">
    <source>
        <dbReference type="SMART" id="SM00481"/>
    </source>
</evidence>
<organism evidence="2 3">
    <name type="scientific">Sphaerochaeta globosa (strain ATCC BAA-1886 / DSM 22777 / Buddy)</name>
    <name type="common">Spirochaeta sp. (strain Buddy)</name>
    <dbReference type="NCBI Taxonomy" id="158189"/>
    <lineage>
        <taxon>Bacteria</taxon>
        <taxon>Pseudomonadati</taxon>
        <taxon>Spirochaetota</taxon>
        <taxon>Spirochaetia</taxon>
        <taxon>Spirochaetales</taxon>
        <taxon>Sphaerochaetaceae</taxon>
        <taxon>Sphaerochaeta</taxon>
    </lineage>
</organism>
<accession>F0RRU9</accession>
<dbReference type="SMART" id="SM00481">
    <property type="entry name" value="POLIIIAc"/>
    <property type="match status" value="1"/>
</dbReference>
<keyword evidence="3" id="KW-1185">Reference proteome</keyword>
<dbReference type="NCBIfam" id="NF038032">
    <property type="entry name" value="CehA_McbA_metalo"/>
    <property type="match status" value="1"/>
</dbReference>
<proteinExistence type="predicted"/>
<dbReference type="GO" id="GO:0004534">
    <property type="term" value="F:5'-3' RNA exonuclease activity"/>
    <property type="evidence" value="ECO:0007669"/>
    <property type="project" value="TreeGrafter"/>
</dbReference>
<sequence>MVEKAFVAQQGIWLKGNLHSHSTVSDGNLHPASVIRAYADKGYDFLSLTDHNVYTQYEDYQNLLMIPGFELTCYLNQKRVHLNFIQRISSTRFAYGQQFDITTPEQTIALIEELKNEYWIMLNHPDWSLLEYRDIENFNCFSALEVLNYGTERYDRVGESSHFWDTCLRHGKRWPAVATDDNHNGYVHSDGWPFGHPENDSFGGYVMVKSASKSQKDILAALDNGQYYATGGPIIHDFHVSGEYVSVTCSPVDRIIFKGENRNFVRKLGKDITEFSAILRGNKEFVRVECIDQYGRIAFSNPLYLS</sequence>
<evidence type="ECO:0000313" key="2">
    <source>
        <dbReference type="EMBL" id="ADY14554.1"/>
    </source>
</evidence>
<reference evidence="3" key="1">
    <citation type="submission" date="2011-02" db="EMBL/GenBank/DDBJ databases">
        <title>Complete sequence of Spirochaeta sp. Buddy.</title>
        <authorList>
            <person name="Lucas S."/>
            <person name="Copeland A."/>
            <person name="Lapidus A."/>
            <person name="Cheng J.-F."/>
            <person name="Goodwin L."/>
            <person name="Pitluck S."/>
            <person name="Zeytun A."/>
            <person name="Detter J.C."/>
            <person name="Han C."/>
            <person name="Tapia R."/>
            <person name="Land M."/>
            <person name="Hauser L."/>
            <person name="Kyrpides N."/>
            <person name="Ivanova N."/>
            <person name="Mikhailova N."/>
            <person name="Pagani I."/>
            <person name="Ritalahti K.M."/>
            <person name="Loeffler F.E."/>
            <person name="Woyke T."/>
        </authorList>
    </citation>
    <scope>NUCLEOTIDE SEQUENCE [LARGE SCALE GENOMIC DNA]</scope>
    <source>
        <strain evidence="3">ATCC BAA-1886 / DSM 22777 / Buddy</strain>
    </source>
</reference>
<dbReference type="SUPFAM" id="SSF89550">
    <property type="entry name" value="PHP domain-like"/>
    <property type="match status" value="1"/>
</dbReference>
<dbReference type="HOGENOM" id="CLU_072517_0_0_12"/>
<dbReference type="eggNOG" id="COG0613">
    <property type="taxonomic scope" value="Bacteria"/>
</dbReference>
<dbReference type="AlphaFoldDB" id="F0RRU9"/>
<dbReference type="STRING" id="158189.SpiBuddy_2745"/>
<dbReference type="GO" id="GO:0035312">
    <property type="term" value="F:5'-3' DNA exonuclease activity"/>
    <property type="evidence" value="ECO:0007669"/>
    <property type="project" value="TreeGrafter"/>
</dbReference>
<dbReference type="OrthoDB" id="9804333at2"/>
<dbReference type="PANTHER" id="PTHR42924">
    <property type="entry name" value="EXONUCLEASE"/>
    <property type="match status" value="1"/>
</dbReference>
<dbReference type="InterPro" id="IPR003141">
    <property type="entry name" value="Pol/His_phosphatase_N"/>
</dbReference>
<protein>
    <submittedName>
        <fullName evidence="2">PHP domain protein</fullName>
    </submittedName>
</protein>
<feature type="domain" description="Polymerase/histidinol phosphatase N-terminal" evidence="1">
    <location>
        <begin position="16"/>
        <end position="75"/>
    </location>
</feature>
<dbReference type="EMBL" id="CP002541">
    <property type="protein sequence ID" value="ADY14554.1"/>
    <property type="molecule type" value="Genomic_DNA"/>
</dbReference>
<dbReference type="PANTHER" id="PTHR42924:SF3">
    <property type="entry name" value="POLYMERASE_HISTIDINOL PHOSPHATASE N-TERMINAL DOMAIN-CONTAINING PROTEIN"/>
    <property type="match status" value="1"/>
</dbReference>
<dbReference type="KEGG" id="sbu:SpiBuddy_2745"/>